<accession>A0ACC0VJ55</accession>
<organism evidence="1 2">
    <name type="scientific">Peronosclerospora sorghi</name>
    <dbReference type="NCBI Taxonomy" id="230839"/>
    <lineage>
        <taxon>Eukaryota</taxon>
        <taxon>Sar</taxon>
        <taxon>Stramenopiles</taxon>
        <taxon>Oomycota</taxon>
        <taxon>Peronosporomycetes</taxon>
        <taxon>Peronosporales</taxon>
        <taxon>Peronosporaceae</taxon>
        <taxon>Peronosclerospora</taxon>
    </lineage>
</organism>
<proteinExistence type="predicted"/>
<protein>
    <submittedName>
        <fullName evidence="1">Uncharacterized protein</fullName>
    </submittedName>
</protein>
<comment type="caution">
    <text evidence="1">The sequence shown here is derived from an EMBL/GenBank/DDBJ whole genome shotgun (WGS) entry which is preliminary data.</text>
</comment>
<dbReference type="EMBL" id="CM047588">
    <property type="protein sequence ID" value="KAI9905960.1"/>
    <property type="molecule type" value="Genomic_DNA"/>
</dbReference>
<evidence type="ECO:0000313" key="2">
    <source>
        <dbReference type="Proteomes" id="UP001163321"/>
    </source>
</evidence>
<evidence type="ECO:0000313" key="1">
    <source>
        <dbReference type="EMBL" id="KAI9905960.1"/>
    </source>
</evidence>
<keyword evidence="2" id="KW-1185">Reference proteome</keyword>
<gene>
    <name evidence="1" type="ORF">PsorP6_013781</name>
</gene>
<name>A0ACC0VJ55_9STRA</name>
<sequence length="153" mass="17496">MKPPVSRHSRSLSLRRNLHATLEAAIHAIKLHAKQHGYGIAQFMIAFDNHTPPSPRRYDFRYAKVGVKRGEEVNRKTGTRITECPFKVWIKRLITVGWKVCIVEASHNHETIHPSAFAQFRRPNEEEKALIRSLHASGSSPRFIIAALVERNT</sequence>
<dbReference type="Proteomes" id="UP001163321">
    <property type="component" value="Chromosome 9"/>
</dbReference>
<reference evidence="1 2" key="1">
    <citation type="journal article" date="2022" name="bioRxiv">
        <title>The genome of the oomycete Peronosclerospora sorghi, a cosmopolitan pathogen of maize and sorghum, is inflated with dispersed pseudogenes.</title>
        <authorList>
            <person name="Fletcher K."/>
            <person name="Martin F."/>
            <person name="Isakeit T."/>
            <person name="Cavanaugh K."/>
            <person name="Magill C."/>
            <person name="Michelmore R."/>
        </authorList>
    </citation>
    <scope>NUCLEOTIDE SEQUENCE [LARGE SCALE GENOMIC DNA]</scope>
    <source>
        <strain evidence="1">P6</strain>
    </source>
</reference>